<dbReference type="PROSITE" id="PS50112">
    <property type="entry name" value="PAS"/>
    <property type="match status" value="1"/>
</dbReference>
<sequence length="101" mass="11230">HALCVADATAKDQPIVFANDNFFVQTGYPPEEVLGRNCRFLQGPGTDRETVRAMREAIAKGKEFHGRLMNYHKNGTSLVNSLVMSPLRDEKGVVTHFIGIQ</sequence>
<dbReference type="EMBL" id="CP001324">
    <property type="protein sequence ID" value="ACO61636.1"/>
    <property type="molecule type" value="Genomic_DNA"/>
</dbReference>
<evidence type="ECO:0008006" key="10">
    <source>
        <dbReference type="Google" id="ProtNLM"/>
    </source>
</evidence>
<accession>C1E0Y3</accession>
<protein>
    <recommendedName>
        <fullName evidence="10">PAS domain-containing protein</fullName>
    </recommendedName>
</protein>
<keyword evidence="3" id="KW-0285">Flavoprotein</keyword>
<evidence type="ECO:0000256" key="5">
    <source>
        <dbReference type="ARBA" id="ARBA00022991"/>
    </source>
</evidence>
<evidence type="ECO:0000256" key="1">
    <source>
        <dbReference type="ARBA" id="ARBA00022543"/>
    </source>
</evidence>
<dbReference type="InterPro" id="IPR000700">
    <property type="entry name" value="PAS-assoc_C"/>
</dbReference>
<evidence type="ECO:0000313" key="9">
    <source>
        <dbReference type="Proteomes" id="UP000002009"/>
    </source>
</evidence>
<evidence type="ECO:0000256" key="3">
    <source>
        <dbReference type="ARBA" id="ARBA00022630"/>
    </source>
</evidence>
<dbReference type="InParanoid" id="C1E0Y3"/>
<dbReference type="GO" id="GO:0005634">
    <property type="term" value="C:nucleus"/>
    <property type="evidence" value="ECO:0007669"/>
    <property type="project" value="TreeGrafter"/>
</dbReference>
<evidence type="ECO:0000259" key="7">
    <source>
        <dbReference type="PROSITE" id="PS50113"/>
    </source>
</evidence>
<dbReference type="NCBIfam" id="TIGR00229">
    <property type="entry name" value="sensory_box"/>
    <property type="match status" value="1"/>
</dbReference>
<organism evidence="8 9">
    <name type="scientific">Micromonas commoda (strain RCC299 / NOUM17 / CCMP2709)</name>
    <name type="common">Picoplanktonic green alga</name>
    <dbReference type="NCBI Taxonomy" id="296587"/>
    <lineage>
        <taxon>Eukaryota</taxon>
        <taxon>Viridiplantae</taxon>
        <taxon>Chlorophyta</taxon>
        <taxon>Mamiellophyceae</taxon>
        <taxon>Mamiellales</taxon>
        <taxon>Mamiellaceae</taxon>
        <taxon>Micromonas</taxon>
    </lineage>
</organism>
<dbReference type="RefSeq" id="XP_002500378.1">
    <property type="nucleotide sequence ID" value="XM_002500332.1"/>
</dbReference>
<reference evidence="8 9" key="1">
    <citation type="journal article" date="2009" name="Science">
        <title>Green evolution and dynamic adaptations revealed by genomes of the marine picoeukaryotes Micromonas.</title>
        <authorList>
            <person name="Worden A.Z."/>
            <person name="Lee J.H."/>
            <person name="Mock T."/>
            <person name="Rouze P."/>
            <person name="Simmons M.P."/>
            <person name="Aerts A.L."/>
            <person name="Allen A.E."/>
            <person name="Cuvelier M.L."/>
            <person name="Derelle E."/>
            <person name="Everett M.V."/>
            <person name="Foulon E."/>
            <person name="Grimwood J."/>
            <person name="Gundlach H."/>
            <person name="Henrissat B."/>
            <person name="Napoli C."/>
            <person name="McDonald S.M."/>
            <person name="Parker M.S."/>
            <person name="Rombauts S."/>
            <person name="Salamov A."/>
            <person name="Von Dassow P."/>
            <person name="Badger J.H."/>
            <person name="Coutinho P.M."/>
            <person name="Demir E."/>
            <person name="Dubchak I."/>
            <person name="Gentemann C."/>
            <person name="Eikrem W."/>
            <person name="Gready J.E."/>
            <person name="John U."/>
            <person name="Lanier W."/>
            <person name="Lindquist E.A."/>
            <person name="Lucas S."/>
            <person name="Mayer K.F."/>
            <person name="Moreau H."/>
            <person name="Not F."/>
            <person name="Otillar R."/>
            <person name="Panaud O."/>
            <person name="Pangilinan J."/>
            <person name="Paulsen I."/>
            <person name="Piegu B."/>
            <person name="Poliakov A."/>
            <person name="Robbens S."/>
            <person name="Schmutz J."/>
            <person name="Toulza E."/>
            <person name="Wyss T."/>
            <person name="Zelensky A."/>
            <person name="Zhou K."/>
            <person name="Armbrust E.V."/>
            <person name="Bhattacharya D."/>
            <person name="Goodenough U.W."/>
            <person name="Van de Peer Y."/>
            <person name="Grigoriev I.V."/>
        </authorList>
    </citation>
    <scope>NUCLEOTIDE SEQUENCE [LARGE SCALE GENOMIC DNA]</scope>
    <source>
        <strain evidence="9">RCC299 / NOUM17</strain>
    </source>
</reference>
<evidence type="ECO:0000313" key="8">
    <source>
        <dbReference type="EMBL" id="ACO61636.1"/>
    </source>
</evidence>
<dbReference type="InterPro" id="IPR035965">
    <property type="entry name" value="PAS-like_dom_sf"/>
</dbReference>
<dbReference type="KEGG" id="mis:MICPUN_77080"/>
<dbReference type="Proteomes" id="UP000002009">
    <property type="component" value="Chromosome 3"/>
</dbReference>
<dbReference type="PANTHER" id="PTHR47429">
    <property type="entry name" value="PROTEIN TWIN LOV 1"/>
    <property type="match status" value="1"/>
</dbReference>
<keyword evidence="9" id="KW-1185">Reference proteome</keyword>
<dbReference type="OrthoDB" id="537316at2759"/>
<dbReference type="GeneID" id="8241569"/>
<feature type="domain" description="PAC" evidence="7">
    <location>
        <begin position="62"/>
        <end position="101"/>
    </location>
</feature>
<evidence type="ECO:0000259" key="6">
    <source>
        <dbReference type="PROSITE" id="PS50112"/>
    </source>
</evidence>
<gene>
    <name evidence="8" type="ORF">MICPUN_77080</name>
</gene>
<dbReference type="PANTHER" id="PTHR47429:SF8">
    <property type="entry name" value="PHOTOTROPIN-1-LIKE"/>
    <property type="match status" value="1"/>
</dbReference>
<dbReference type="InterPro" id="IPR000014">
    <property type="entry name" value="PAS"/>
</dbReference>
<dbReference type="OMA" id="GELFYNH"/>
<dbReference type="Gene3D" id="3.30.450.20">
    <property type="entry name" value="PAS domain"/>
    <property type="match status" value="1"/>
</dbReference>
<dbReference type="GO" id="GO:0009881">
    <property type="term" value="F:photoreceptor activity"/>
    <property type="evidence" value="ECO:0007669"/>
    <property type="project" value="UniProtKB-KW"/>
</dbReference>
<dbReference type="CDD" id="cd00130">
    <property type="entry name" value="PAS"/>
    <property type="match status" value="1"/>
</dbReference>
<dbReference type="AlphaFoldDB" id="C1E0Y3"/>
<name>C1E0Y3_MICCC</name>
<keyword evidence="1" id="KW-0600">Photoreceptor protein</keyword>
<feature type="non-terminal residue" evidence="8">
    <location>
        <position position="101"/>
    </location>
</feature>
<dbReference type="Pfam" id="PF13426">
    <property type="entry name" value="PAS_9"/>
    <property type="match status" value="1"/>
</dbReference>
<keyword evidence="4" id="KW-0288">FMN</keyword>
<evidence type="ECO:0000256" key="4">
    <source>
        <dbReference type="ARBA" id="ARBA00022643"/>
    </source>
</evidence>
<feature type="non-terminal residue" evidence="8">
    <location>
        <position position="1"/>
    </location>
</feature>
<keyword evidence="5" id="KW-0157">Chromophore</keyword>
<dbReference type="SUPFAM" id="SSF55785">
    <property type="entry name" value="PYP-like sensor domain (PAS domain)"/>
    <property type="match status" value="1"/>
</dbReference>
<keyword evidence="1" id="KW-0675">Receptor</keyword>
<proteinExistence type="predicted"/>
<evidence type="ECO:0000256" key="2">
    <source>
        <dbReference type="ARBA" id="ARBA00022606"/>
    </source>
</evidence>
<keyword evidence="2" id="KW-0716">Sensory transduction</keyword>
<dbReference type="PROSITE" id="PS50113">
    <property type="entry name" value="PAC"/>
    <property type="match status" value="1"/>
</dbReference>
<feature type="domain" description="PAS" evidence="6">
    <location>
        <begin position="1"/>
        <end position="61"/>
    </location>
</feature>